<evidence type="ECO:0000313" key="2">
    <source>
        <dbReference type="EMBL" id="MBX0326007.1"/>
    </source>
</evidence>
<reference evidence="2 3" key="1">
    <citation type="submission" date="2021-06" db="EMBL/GenBank/DDBJ databases">
        <title>Halomicroarcula sp. a new haloarchaeum isolated from saline soil.</title>
        <authorList>
            <person name="Duran-Viseras A."/>
            <person name="Sanchez-Porro C."/>
            <person name="Ventosa A."/>
        </authorList>
    </citation>
    <scope>NUCLEOTIDE SEQUENCE [LARGE SCALE GENOMIC DNA]</scope>
    <source>
        <strain evidence="2 3">F13</strain>
    </source>
</reference>
<proteinExistence type="predicted"/>
<keyword evidence="3" id="KW-1185">Reference proteome</keyword>
<dbReference type="Gene3D" id="1.20.1270.110">
    <property type="entry name" value="Uncharacterised protein family UPF0058"/>
    <property type="match status" value="1"/>
</dbReference>
<gene>
    <name evidence="2" type="ORF">EGH21_23625</name>
</gene>
<dbReference type="EMBL" id="RKLR01000026">
    <property type="protein sequence ID" value="MBX0326007.1"/>
    <property type="molecule type" value="Genomic_DNA"/>
</dbReference>
<organism evidence="2 3">
    <name type="scientific">Haloarcula rubra</name>
    <dbReference type="NCBI Taxonomy" id="2487747"/>
    <lineage>
        <taxon>Archaea</taxon>
        <taxon>Methanobacteriati</taxon>
        <taxon>Methanobacteriota</taxon>
        <taxon>Stenosarchaea group</taxon>
        <taxon>Halobacteria</taxon>
        <taxon>Halobacteriales</taxon>
        <taxon>Haloarculaceae</taxon>
        <taxon>Haloarcula</taxon>
    </lineage>
</organism>
<dbReference type="Pfam" id="PF01893">
    <property type="entry name" value="UPF0058"/>
    <property type="match status" value="1"/>
</dbReference>
<feature type="region of interest" description="Disordered" evidence="1">
    <location>
        <begin position="72"/>
        <end position="93"/>
    </location>
</feature>
<accession>A0AAW4Q0L0</accession>
<sequence>MRKQELIHIHSLLVVTRQHLAEQADIEIPADAFDGYDDSGIGPTAIAERKDAHKAAVHQLLDGFQTTLNTHKKSADALTPSSESVDASPAQSS</sequence>
<dbReference type="Proteomes" id="UP001430377">
    <property type="component" value="Unassembled WGS sequence"/>
</dbReference>
<name>A0AAW4Q0L0_9EURY</name>
<evidence type="ECO:0000256" key="1">
    <source>
        <dbReference type="SAM" id="MobiDB-lite"/>
    </source>
</evidence>
<feature type="compositionally biased region" description="Polar residues" evidence="1">
    <location>
        <begin position="79"/>
        <end position="93"/>
    </location>
</feature>
<evidence type="ECO:0000313" key="3">
    <source>
        <dbReference type="Proteomes" id="UP001430377"/>
    </source>
</evidence>
<comment type="caution">
    <text evidence="2">The sequence shown here is derived from an EMBL/GenBank/DDBJ whole genome shotgun (WGS) entry which is preliminary data.</text>
</comment>
<protein>
    <submittedName>
        <fullName evidence="2">UPF0058 family protein</fullName>
    </submittedName>
</protein>
<dbReference type="AlphaFoldDB" id="A0AAW4Q0L0"/>
<dbReference type="InterPro" id="IPR036519">
    <property type="entry name" value="UPF0058_sf"/>
</dbReference>
<dbReference type="SUPFAM" id="SSF140371">
    <property type="entry name" value="Vng1086c-like"/>
    <property type="match status" value="1"/>
</dbReference>
<dbReference type="InterPro" id="IPR002753">
    <property type="entry name" value="UPF0058"/>
</dbReference>
<dbReference type="RefSeq" id="WP_220620858.1">
    <property type="nucleotide sequence ID" value="NZ_RKLR01000026.1"/>
</dbReference>